<dbReference type="FunFam" id="3.10.28.10:FF:000010">
    <property type="entry name" value="LAGLIDADG homing endonuclease I-LtrII"/>
    <property type="match status" value="1"/>
</dbReference>
<reference evidence="2" key="1">
    <citation type="submission" date="2017-02" db="EMBL/GenBank/DDBJ databases">
        <title>Fungal Comparative Genomics of Melanconis species and Ophiognomonia clavigignenti-juglandacearum at Different Phylogenetic Distances.</title>
        <authorList>
            <person name="Demers J.E."/>
            <person name="Castlebury L.A."/>
        </authorList>
    </citation>
    <scope>NUCLEOTIDE SEQUENCE</scope>
    <source>
        <strain evidence="2">CBS 121083</strain>
    </source>
</reference>
<dbReference type="PANTHER" id="PTHR36181">
    <property type="entry name" value="INTRON-ENCODED ENDONUCLEASE AI3-RELATED"/>
    <property type="match status" value="1"/>
</dbReference>
<dbReference type="GO" id="GO:0004519">
    <property type="term" value="F:endonuclease activity"/>
    <property type="evidence" value="ECO:0007669"/>
    <property type="project" value="UniProtKB-KW"/>
</dbReference>
<evidence type="ECO:0000313" key="2">
    <source>
        <dbReference type="EMBL" id="ATI20440.1"/>
    </source>
</evidence>
<dbReference type="Gene3D" id="3.10.28.10">
    <property type="entry name" value="Homing endonucleases"/>
    <property type="match status" value="2"/>
</dbReference>
<dbReference type="InterPro" id="IPR004860">
    <property type="entry name" value="LAGLIDADG_dom"/>
</dbReference>
<dbReference type="PANTHER" id="PTHR36181:SF4">
    <property type="entry name" value="LAGLIDADG ENDONUCLEASE"/>
    <property type="match status" value="1"/>
</dbReference>
<accession>A0A291LJC2</accession>
<keyword evidence="2" id="KW-0378">Hydrolase</keyword>
<keyword evidence="2" id="KW-0540">Nuclease</keyword>
<gene>
    <name evidence="2" type="primary">orf376</name>
</gene>
<sequence length="376" mass="43501">MGNRGSKSVVRSSSAIVKEQRVNGYRYLQYFCNIFKMYSNEFRNKLWLKNLYTKNFYDSPLNGFNSLNVNTRRYYVTLSDNKHKIDDLQIDPWFITGFSDGEGCFSCSVLKSSSYKLGWEVQLNFQIKLHVRDFPILLGIQHSLGGIGTVSSNQSSCAFRVRKLNELIELVKFFDKYPLISRKRGDYLLFKQIVSIMQLKEHLTLEGLQKIINIRATLNFGLSKELQLMFPESIPVARPLRESCVIPDSQWIAGFTSAEGNFSVSLDKGIFKSLLFKITQHEIDEVLLTAIKEYFNCGVCYLRKKENLIDFKITKFSVINEIIIPFFIKNPILGVKSLDFNDWCLVSEIVNKREHKLEGAIKIREIQRGMNRGRSK</sequence>
<dbReference type="InterPro" id="IPR051289">
    <property type="entry name" value="LAGLIDADG_Endonuclease"/>
</dbReference>
<dbReference type="GO" id="GO:0005739">
    <property type="term" value="C:mitochondrion"/>
    <property type="evidence" value="ECO:0007669"/>
    <property type="project" value="UniProtKB-ARBA"/>
</dbReference>
<dbReference type="InterPro" id="IPR027434">
    <property type="entry name" value="Homing_endonucl"/>
</dbReference>
<feature type="domain" description="Homing endonuclease LAGLIDADG" evidence="1">
    <location>
        <begin position="252"/>
        <end position="345"/>
    </location>
</feature>
<protein>
    <submittedName>
        <fullName evidence="2">LAGLIDADG endonuclease</fullName>
    </submittedName>
</protein>
<proteinExistence type="predicted"/>
<dbReference type="Pfam" id="PF00961">
    <property type="entry name" value="LAGLIDADG_1"/>
    <property type="match status" value="2"/>
</dbReference>
<name>A0A291LJC2_9PEZI</name>
<keyword evidence="2" id="KW-0496">Mitochondrion</keyword>
<feature type="domain" description="Homing endonuclease LAGLIDADG" evidence="1">
    <location>
        <begin position="95"/>
        <end position="194"/>
    </location>
</feature>
<geneLocation type="mitochondrion" evidence="2"/>
<organism evidence="2">
    <name type="scientific">Juglanconis juglandina</name>
    <dbReference type="NCBI Taxonomy" id="1940567"/>
    <lineage>
        <taxon>Eukaryota</taxon>
        <taxon>Fungi</taxon>
        <taxon>Dikarya</taxon>
        <taxon>Ascomycota</taxon>
        <taxon>Pezizomycotina</taxon>
        <taxon>Sordariomycetes</taxon>
        <taxon>Sordariomycetidae</taxon>
        <taxon>Diaporthales</taxon>
        <taxon>Juglanconidaceae</taxon>
        <taxon>Juglanconis</taxon>
    </lineage>
</organism>
<dbReference type="EMBL" id="KY575057">
    <property type="protein sequence ID" value="ATI20440.1"/>
    <property type="molecule type" value="Genomic_DNA"/>
</dbReference>
<dbReference type="AlphaFoldDB" id="A0A291LJC2"/>
<evidence type="ECO:0000259" key="1">
    <source>
        <dbReference type="Pfam" id="PF00961"/>
    </source>
</evidence>
<dbReference type="SUPFAM" id="SSF55608">
    <property type="entry name" value="Homing endonucleases"/>
    <property type="match status" value="2"/>
</dbReference>
<keyword evidence="2" id="KW-0255">Endonuclease</keyword>